<dbReference type="InterPro" id="IPR013128">
    <property type="entry name" value="Peptidase_C1A"/>
</dbReference>
<dbReference type="InterPro" id="IPR025661">
    <property type="entry name" value="Pept_asp_AS"/>
</dbReference>
<proteinExistence type="inferred from homology"/>
<feature type="domain" description="Peptidase C1A papain C-terminal" evidence="4">
    <location>
        <begin position="47"/>
        <end position="301"/>
    </location>
</feature>
<feature type="signal peptide" evidence="3">
    <location>
        <begin position="1"/>
        <end position="17"/>
    </location>
</feature>
<dbReference type="EMBL" id="BLLK01000062">
    <property type="protein sequence ID" value="GFH58922.1"/>
    <property type="molecule type" value="Genomic_DNA"/>
</dbReference>
<keyword evidence="2" id="KW-0865">Zymogen</keyword>
<dbReference type="AlphaFoldDB" id="A0AAD3HCM3"/>
<organism evidence="5 6">
    <name type="scientific">Chaetoceros tenuissimus</name>
    <dbReference type="NCBI Taxonomy" id="426638"/>
    <lineage>
        <taxon>Eukaryota</taxon>
        <taxon>Sar</taxon>
        <taxon>Stramenopiles</taxon>
        <taxon>Ochrophyta</taxon>
        <taxon>Bacillariophyta</taxon>
        <taxon>Coscinodiscophyceae</taxon>
        <taxon>Chaetocerotophycidae</taxon>
        <taxon>Chaetocerotales</taxon>
        <taxon>Chaetocerotaceae</taxon>
        <taxon>Chaetoceros</taxon>
    </lineage>
</organism>
<evidence type="ECO:0000313" key="5">
    <source>
        <dbReference type="EMBL" id="GFH58922.1"/>
    </source>
</evidence>
<comment type="caution">
    <text evidence="5">The sequence shown here is derived from an EMBL/GenBank/DDBJ whole genome shotgun (WGS) entry which is preliminary data.</text>
</comment>
<dbReference type="GO" id="GO:0008234">
    <property type="term" value="F:cysteine-type peptidase activity"/>
    <property type="evidence" value="ECO:0007669"/>
    <property type="project" value="InterPro"/>
</dbReference>
<dbReference type="SMART" id="SM00645">
    <property type="entry name" value="Pept_C1"/>
    <property type="match status" value="1"/>
</dbReference>
<protein>
    <submittedName>
        <fullName evidence="5">Cysteine proteinase</fullName>
    </submittedName>
</protein>
<evidence type="ECO:0000256" key="2">
    <source>
        <dbReference type="ARBA" id="ARBA00023145"/>
    </source>
</evidence>
<dbReference type="Pfam" id="PF00112">
    <property type="entry name" value="Peptidase_C1"/>
    <property type="match status" value="1"/>
</dbReference>
<dbReference type="InterPro" id="IPR000668">
    <property type="entry name" value="Peptidase_C1A_C"/>
</dbReference>
<keyword evidence="6" id="KW-1185">Reference proteome</keyword>
<evidence type="ECO:0000259" key="4">
    <source>
        <dbReference type="SMART" id="SM00645"/>
    </source>
</evidence>
<dbReference type="Gene3D" id="3.90.70.10">
    <property type="entry name" value="Cysteine proteinases"/>
    <property type="match status" value="1"/>
</dbReference>
<evidence type="ECO:0000313" key="6">
    <source>
        <dbReference type="Proteomes" id="UP001054902"/>
    </source>
</evidence>
<dbReference type="PROSITE" id="PS00640">
    <property type="entry name" value="THIOL_PROTEASE_ASN"/>
    <property type="match status" value="1"/>
</dbReference>
<comment type="similarity">
    <text evidence="1">Belongs to the peptidase C1 family.</text>
</comment>
<name>A0AAD3HCM3_9STRA</name>
<dbReference type="PANTHER" id="PTHR12411">
    <property type="entry name" value="CYSTEINE PROTEASE FAMILY C1-RELATED"/>
    <property type="match status" value="1"/>
</dbReference>
<evidence type="ECO:0000256" key="3">
    <source>
        <dbReference type="SAM" id="SignalP"/>
    </source>
</evidence>
<gene>
    <name evidence="5" type="ORF">CTEN210_15398</name>
</gene>
<dbReference type="GO" id="GO:0006508">
    <property type="term" value="P:proteolysis"/>
    <property type="evidence" value="ECO:0007669"/>
    <property type="project" value="InterPro"/>
</dbReference>
<sequence length="350" mass="38895">MKYFAAQLALLWSGALAIDEFEMMPGHTKINDYSSPLPFEYIKEEDLPVEFNWGDIDGKSYLTRMLNQHLPQYCGSCWAHGALSALADRIKIARNGVGEDINLSIQFILNCGTDIAGSCHGGSHSGAYEFIQSVGYVPYDTCMPYIACSKESIEGFCDQVDTTCNPYNTCRTCDTFGGLGGKCREIDSFPNATIAEYGSYHMFESDKVHKIKAEIFARGPVAAGVNAEPIVDYDGGIVKDRNIFHKLVNHVVSIVGWGNDGETEYWIVRNSWGEYWGNMGFFFIETGHDSLGIESQVVWSTPNTWTTKNVPCFESGENCSPPDVVNNYVDPSKNIQKIHDRLKSVSSSQK</sequence>
<reference evidence="5 6" key="1">
    <citation type="journal article" date="2021" name="Sci. Rep.">
        <title>The genome of the diatom Chaetoceros tenuissimus carries an ancient integrated fragment of an extant virus.</title>
        <authorList>
            <person name="Hongo Y."/>
            <person name="Kimura K."/>
            <person name="Takaki Y."/>
            <person name="Yoshida Y."/>
            <person name="Baba S."/>
            <person name="Kobayashi G."/>
            <person name="Nagasaki K."/>
            <person name="Hano T."/>
            <person name="Tomaru Y."/>
        </authorList>
    </citation>
    <scope>NUCLEOTIDE SEQUENCE [LARGE SCALE GENOMIC DNA]</scope>
    <source>
        <strain evidence="5 6">NIES-3715</strain>
    </source>
</reference>
<accession>A0AAD3HCM3</accession>
<dbReference type="InterPro" id="IPR038765">
    <property type="entry name" value="Papain-like_cys_pep_sf"/>
</dbReference>
<dbReference type="FunFam" id="3.90.70.10:FF:000117">
    <property type="entry name" value="Probable papain cysteine protease"/>
    <property type="match status" value="1"/>
</dbReference>
<feature type="chain" id="PRO_5042283402" evidence="3">
    <location>
        <begin position="18"/>
        <end position="350"/>
    </location>
</feature>
<evidence type="ECO:0000256" key="1">
    <source>
        <dbReference type="ARBA" id="ARBA00008455"/>
    </source>
</evidence>
<keyword evidence="3" id="KW-0732">Signal</keyword>
<dbReference type="Proteomes" id="UP001054902">
    <property type="component" value="Unassembled WGS sequence"/>
</dbReference>
<dbReference type="SUPFAM" id="SSF54001">
    <property type="entry name" value="Cysteine proteinases"/>
    <property type="match status" value="1"/>
</dbReference>
<dbReference type="PRINTS" id="PR00705">
    <property type="entry name" value="PAPAIN"/>
</dbReference>